<feature type="compositionally biased region" description="Basic and acidic residues" evidence="1">
    <location>
        <begin position="63"/>
        <end position="74"/>
    </location>
</feature>
<gene>
    <name evidence="2" type="ORF">SO802_007390</name>
</gene>
<reference evidence="2 3" key="1">
    <citation type="submission" date="2024-01" db="EMBL/GenBank/DDBJ databases">
        <title>A telomere-to-telomere, gap-free genome of sweet tea (Lithocarpus litseifolius).</title>
        <authorList>
            <person name="Zhou J."/>
        </authorList>
    </citation>
    <scope>NUCLEOTIDE SEQUENCE [LARGE SCALE GENOMIC DNA]</scope>
    <source>
        <strain evidence="2">Zhou-2022a</strain>
        <tissue evidence="2">Leaf</tissue>
    </source>
</reference>
<feature type="region of interest" description="Disordered" evidence="1">
    <location>
        <begin position="63"/>
        <end position="83"/>
    </location>
</feature>
<proteinExistence type="predicted"/>
<comment type="caution">
    <text evidence="2">The sequence shown here is derived from an EMBL/GenBank/DDBJ whole genome shotgun (WGS) entry which is preliminary data.</text>
</comment>
<name>A0AAW2DNW8_9ROSI</name>
<evidence type="ECO:0000313" key="3">
    <source>
        <dbReference type="Proteomes" id="UP001459277"/>
    </source>
</evidence>
<organism evidence="2 3">
    <name type="scientific">Lithocarpus litseifolius</name>
    <dbReference type="NCBI Taxonomy" id="425828"/>
    <lineage>
        <taxon>Eukaryota</taxon>
        <taxon>Viridiplantae</taxon>
        <taxon>Streptophyta</taxon>
        <taxon>Embryophyta</taxon>
        <taxon>Tracheophyta</taxon>
        <taxon>Spermatophyta</taxon>
        <taxon>Magnoliopsida</taxon>
        <taxon>eudicotyledons</taxon>
        <taxon>Gunneridae</taxon>
        <taxon>Pentapetalae</taxon>
        <taxon>rosids</taxon>
        <taxon>fabids</taxon>
        <taxon>Fagales</taxon>
        <taxon>Fagaceae</taxon>
        <taxon>Lithocarpus</taxon>
    </lineage>
</organism>
<keyword evidence="3" id="KW-1185">Reference proteome</keyword>
<dbReference type="Proteomes" id="UP001459277">
    <property type="component" value="Unassembled WGS sequence"/>
</dbReference>
<dbReference type="AlphaFoldDB" id="A0AAW2DNW8"/>
<sequence length="175" mass="19030">MFMVEMKDGSLLKTLLTLSLLKHYLKKQMLHKIRRMVLLNMIWEVQIIGNNFISQLFLKDDSPQHDPGDADNRESSAVGPSIPTCSNLGATDAMLLTNQALDSTLQPNEAPESAHESYGMRYLPPAASSGGAEAPRDRLAQSPPPNADGMRYLPPPQVASFGGAETFGNSLAQCC</sequence>
<protein>
    <submittedName>
        <fullName evidence="2">Uncharacterized protein</fullName>
    </submittedName>
</protein>
<evidence type="ECO:0000313" key="2">
    <source>
        <dbReference type="EMBL" id="KAL0012282.1"/>
    </source>
</evidence>
<accession>A0AAW2DNW8</accession>
<feature type="region of interest" description="Disordered" evidence="1">
    <location>
        <begin position="106"/>
        <end position="157"/>
    </location>
</feature>
<dbReference type="EMBL" id="JAZDWU010000002">
    <property type="protein sequence ID" value="KAL0012282.1"/>
    <property type="molecule type" value="Genomic_DNA"/>
</dbReference>
<evidence type="ECO:0000256" key="1">
    <source>
        <dbReference type="SAM" id="MobiDB-lite"/>
    </source>
</evidence>
<feature type="compositionally biased region" description="Low complexity" evidence="1">
    <location>
        <begin position="124"/>
        <end position="133"/>
    </location>
</feature>